<dbReference type="GO" id="GO:0004309">
    <property type="term" value="F:exopolyphosphatase activity"/>
    <property type="evidence" value="ECO:0007669"/>
    <property type="project" value="UniProtKB-EC"/>
</dbReference>
<dbReference type="OrthoDB" id="9807195at2"/>
<comment type="catalytic activity">
    <reaction evidence="4">
        <text>[phosphate](n) + H2O = [phosphate](n-1) + phosphate + H(+)</text>
        <dbReference type="Rhea" id="RHEA:21528"/>
        <dbReference type="Rhea" id="RHEA-COMP:9859"/>
        <dbReference type="Rhea" id="RHEA-COMP:14279"/>
        <dbReference type="ChEBI" id="CHEBI:15377"/>
        <dbReference type="ChEBI" id="CHEBI:15378"/>
        <dbReference type="ChEBI" id="CHEBI:16838"/>
        <dbReference type="ChEBI" id="CHEBI:43474"/>
        <dbReference type="EC" id="3.6.1.11"/>
    </reaction>
</comment>
<protein>
    <recommendedName>
        <fullName evidence="2">exopolyphosphatase</fullName>
        <ecNumber evidence="2">3.6.1.11</ecNumber>
    </recommendedName>
</protein>
<comment type="caution">
    <text evidence="7">The sequence shown here is derived from an EMBL/GenBank/DDBJ whole genome shotgun (WGS) entry which is preliminary data.</text>
</comment>
<dbReference type="Proteomes" id="UP000294802">
    <property type="component" value="Unassembled WGS sequence"/>
</dbReference>
<dbReference type="RefSeq" id="WP_133444247.1">
    <property type="nucleotide sequence ID" value="NZ_SCWB01000014.1"/>
</dbReference>
<evidence type="ECO:0000259" key="6">
    <source>
        <dbReference type="Pfam" id="PF21447"/>
    </source>
</evidence>
<dbReference type="Gene3D" id="3.30.420.150">
    <property type="entry name" value="Exopolyphosphatase. Domain 2"/>
    <property type="match status" value="1"/>
</dbReference>
<feature type="domain" description="Ppx/GppA phosphatase C-terminal" evidence="6">
    <location>
        <begin position="318"/>
        <end position="472"/>
    </location>
</feature>
<dbReference type="Gene3D" id="1.10.3210.10">
    <property type="entry name" value="Hypothetical protein af1432"/>
    <property type="match status" value="1"/>
</dbReference>
<name>A0A4V3BES3_9STAP</name>
<dbReference type="PANTHER" id="PTHR30005">
    <property type="entry name" value="EXOPOLYPHOSPHATASE"/>
    <property type="match status" value="1"/>
</dbReference>
<dbReference type="EMBL" id="SCWB01000014">
    <property type="protein sequence ID" value="TDM07456.1"/>
    <property type="molecule type" value="Genomic_DNA"/>
</dbReference>
<dbReference type="Gene3D" id="3.30.420.40">
    <property type="match status" value="1"/>
</dbReference>
<dbReference type="InterPro" id="IPR048950">
    <property type="entry name" value="Ppx_GppA_C"/>
</dbReference>
<evidence type="ECO:0000256" key="1">
    <source>
        <dbReference type="ARBA" id="ARBA00007125"/>
    </source>
</evidence>
<evidence type="ECO:0000313" key="7">
    <source>
        <dbReference type="EMBL" id="TDM07456.1"/>
    </source>
</evidence>
<gene>
    <name evidence="7" type="primary">ppx</name>
    <name evidence="7" type="ORF">ERX29_08405</name>
</gene>
<dbReference type="NCBIfam" id="TIGR03706">
    <property type="entry name" value="exo_poly_only"/>
    <property type="match status" value="1"/>
</dbReference>
<dbReference type="InterPro" id="IPR043129">
    <property type="entry name" value="ATPase_NBD"/>
</dbReference>
<dbReference type="SUPFAM" id="SSF109604">
    <property type="entry name" value="HD-domain/PDEase-like"/>
    <property type="match status" value="1"/>
</dbReference>
<organism evidence="7 8">
    <name type="scientific">Macrococcus lamae</name>
    <dbReference type="NCBI Taxonomy" id="198484"/>
    <lineage>
        <taxon>Bacteria</taxon>
        <taxon>Bacillati</taxon>
        <taxon>Bacillota</taxon>
        <taxon>Bacilli</taxon>
        <taxon>Bacillales</taxon>
        <taxon>Staphylococcaceae</taxon>
        <taxon>Macrococcus</taxon>
    </lineage>
</organism>
<comment type="similarity">
    <text evidence="1">Belongs to the GppA/Ppx family.</text>
</comment>
<dbReference type="InterPro" id="IPR022371">
    <property type="entry name" value="Exopolyphosphatase"/>
</dbReference>
<sequence length="510" mass="58552">MRRLGLVDIGSNTIRLVIFEYTESKGLQELQNIKTPARLYQYLDKNKVMKQEGIDVLCDTLNSFQQVAAKFNVEALYPVATAAVRQSKNIEEIIERVKENTGVTMQIITEKEEAFFGYYAVVHTLNFSDGVTVDIGGGSTEVTYFEDKELKFSHSFPFGVVTLQKLFFDNKKHNDEKAVSQARAFIKEQLQGLKWLAKRKVPIIAIGGSARNIARIHQSLVEYPIAGVHGYSMKEEAIEVVYKKLMNSSMDDLEDLDGLSRDRRDIIIPSTLLFKELYHEVEATEFVFSRKGLREGVMMSILEKEYKHPFDKHEVFKESLRNLAYSYNIGQEEAQQRQKLAEMIYYELEKNGLIDGSKLDKKLLLQSAYLFYLGSYIDSDAASQHTYYIISNSSLNGVSHRNRVKLALLSSYKNKTLLKFYADETGWFTEAEKAKIQLLGSILKFAYALNSSNTNVVNSLYLEKSKDRYNLVILYNGDPIAEEYQVERQKKHLEKIVKAKIYITFTENLQ</sequence>
<dbReference type="InterPro" id="IPR003695">
    <property type="entry name" value="Ppx_GppA_N"/>
</dbReference>
<dbReference type="GO" id="GO:0006357">
    <property type="term" value="P:regulation of transcription by RNA polymerase II"/>
    <property type="evidence" value="ECO:0007669"/>
    <property type="project" value="TreeGrafter"/>
</dbReference>
<dbReference type="CDD" id="cd24052">
    <property type="entry name" value="ASKHA_NBD_HpPPX-GppA-like"/>
    <property type="match status" value="1"/>
</dbReference>
<feature type="domain" description="Ppx/GppA phosphatase N-terminal" evidence="5">
    <location>
        <begin position="18"/>
        <end position="305"/>
    </location>
</feature>
<dbReference type="InterPro" id="IPR050273">
    <property type="entry name" value="GppA/Ppx_hydrolase"/>
</dbReference>
<evidence type="ECO:0000256" key="2">
    <source>
        <dbReference type="ARBA" id="ARBA00012451"/>
    </source>
</evidence>
<reference evidence="7 8" key="1">
    <citation type="submission" date="2019-01" db="EMBL/GenBank/DDBJ databases">
        <title>Draft genome sequences of the type strains of six Macrococcus species.</title>
        <authorList>
            <person name="Mazhar S."/>
            <person name="Altermann E."/>
            <person name="Hill C."/>
            <person name="Mcauliffe O."/>
        </authorList>
    </citation>
    <scope>NUCLEOTIDE SEQUENCE [LARGE SCALE GENOMIC DNA]</scope>
    <source>
        <strain evidence="7 8">CCM4815</strain>
    </source>
</reference>
<evidence type="ECO:0000256" key="4">
    <source>
        <dbReference type="ARBA" id="ARBA00047607"/>
    </source>
</evidence>
<dbReference type="PANTHER" id="PTHR30005:SF0">
    <property type="entry name" value="RETROGRADE REGULATION PROTEIN 2"/>
    <property type="match status" value="1"/>
</dbReference>
<keyword evidence="3 7" id="KW-0378">Hydrolase</keyword>
<dbReference type="EC" id="3.6.1.11" evidence="2"/>
<dbReference type="SUPFAM" id="SSF53067">
    <property type="entry name" value="Actin-like ATPase domain"/>
    <property type="match status" value="2"/>
</dbReference>
<accession>A0A4V3BES3</accession>
<dbReference type="Pfam" id="PF21447">
    <property type="entry name" value="Ppx-GppA_III"/>
    <property type="match status" value="1"/>
</dbReference>
<proteinExistence type="inferred from homology"/>
<dbReference type="GO" id="GO:0006793">
    <property type="term" value="P:phosphorus metabolic process"/>
    <property type="evidence" value="ECO:0007669"/>
    <property type="project" value="InterPro"/>
</dbReference>
<dbReference type="Pfam" id="PF02541">
    <property type="entry name" value="Ppx-GppA"/>
    <property type="match status" value="1"/>
</dbReference>
<evidence type="ECO:0000259" key="5">
    <source>
        <dbReference type="Pfam" id="PF02541"/>
    </source>
</evidence>
<keyword evidence="8" id="KW-1185">Reference proteome</keyword>
<evidence type="ECO:0000256" key="3">
    <source>
        <dbReference type="ARBA" id="ARBA00022801"/>
    </source>
</evidence>
<dbReference type="AlphaFoldDB" id="A0A4V3BES3"/>
<evidence type="ECO:0000313" key="8">
    <source>
        <dbReference type="Proteomes" id="UP000294802"/>
    </source>
</evidence>